<dbReference type="Pfam" id="PF12986">
    <property type="entry name" value="DUF3870"/>
    <property type="match status" value="1"/>
</dbReference>
<reference evidence="3" key="1">
    <citation type="submission" date="2016-11" db="EMBL/GenBank/DDBJ databases">
        <authorList>
            <person name="Varghese N."/>
            <person name="Submissions S."/>
        </authorList>
    </citation>
    <scope>NUCLEOTIDE SEQUENCE [LARGE SCALE GENOMIC DNA]</scope>
    <source>
        <strain evidence="3">DSM 16057</strain>
    </source>
</reference>
<proteinExistence type="predicted"/>
<name>A0A1M6G4G0_9FIRM</name>
<gene>
    <name evidence="2" type="ORF">SAMN02745219_01624</name>
</gene>
<evidence type="ECO:0000313" key="3">
    <source>
        <dbReference type="Proteomes" id="UP000184529"/>
    </source>
</evidence>
<dbReference type="EMBL" id="FQZM01000018">
    <property type="protein sequence ID" value="SHJ04858.1"/>
    <property type="molecule type" value="Genomic_DNA"/>
</dbReference>
<dbReference type="RefSeq" id="WP_072868706.1">
    <property type="nucleotide sequence ID" value="NZ_FQZM01000018.1"/>
</dbReference>
<dbReference type="AlphaFoldDB" id="A0A1M6G4G0"/>
<dbReference type="Proteomes" id="UP000184529">
    <property type="component" value="Unassembled WGS sequence"/>
</dbReference>
<evidence type="ECO:0000259" key="1">
    <source>
        <dbReference type="Pfam" id="PF12986"/>
    </source>
</evidence>
<dbReference type="STRING" id="1121432.SAMN02745219_01624"/>
<evidence type="ECO:0000313" key="2">
    <source>
        <dbReference type="EMBL" id="SHJ04858.1"/>
    </source>
</evidence>
<dbReference type="OrthoDB" id="7061730at2"/>
<protein>
    <recommendedName>
        <fullName evidence="1">DUF3870 domain-containing protein</fullName>
    </recommendedName>
</protein>
<accession>A0A1M6G4G0</accession>
<feature type="domain" description="DUF3870" evidence="1">
    <location>
        <begin position="6"/>
        <end position="98"/>
    </location>
</feature>
<dbReference type="InterPro" id="IPR024617">
    <property type="entry name" value="DUF3870"/>
</dbReference>
<keyword evidence="3" id="KW-1185">Reference proteome</keyword>
<organism evidence="2 3">
    <name type="scientific">Desulfofundulus thermosubterraneus DSM 16057</name>
    <dbReference type="NCBI Taxonomy" id="1121432"/>
    <lineage>
        <taxon>Bacteria</taxon>
        <taxon>Bacillati</taxon>
        <taxon>Bacillota</taxon>
        <taxon>Clostridia</taxon>
        <taxon>Eubacteriales</taxon>
        <taxon>Peptococcaceae</taxon>
        <taxon>Desulfofundulus</taxon>
    </lineage>
</organism>
<sequence>MKKTVFVAGHASLPQGMAAKGIYGTLAIVAEIDRKYGVIVQASCTLVTPLAQEYIRSILVGHSLLEGIEEPIQQIKECYHGAAQNALIAALKDLYRTYLNGSGQASQKVR</sequence>